<name>A0A437M1Y3_9PROT</name>
<dbReference type="AlphaFoldDB" id="A0A437M1Y3"/>
<evidence type="ECO:0000259" key="7">
    <source>
        <dbReference type="Pfam" id="PF00296"/>
    </source>
</evidence>
<reference evidence="8 9" key="1">
    <citation type="submission" date="2019-01" db="EMBL/GenBank/DDBJ databases">
        <authorList>
            <person name="Chen W.-M."/>
        </authorList>
    </citation>
    <scope>NUCLEOTIDE SEQUENCE [LARGE SCALE GENOMIC DNA]</scope>
    <source>
        <strain evidence="8 9">CCP-6</strain>
    </source>
</reference>
<feature type="binding site" evidence="6">
    <location>
        <position position="231"/>
    </location>
    <ligand>
        <name>FMN</name>
        <dbReference type="ChEBI" id="CHEBI:58210"/>
    </ligand>
</feature>
<dbReference type="InterPro" id="IPR036661">
    <property type="entry name" value="Luciferase-like_sf"/>
</dbReference>
<dbReference type="PANTHER" id="PTHR30011">
    <property type="entry name" value="ALKANESULFONATE MONOOXYGENASE-RELATED"/>
    <property type="match status" value="1"/>
</dbReference>
<keyword evidence="9" id="KW-1185">Reference proteome</keyword>
<feature type="binding site" evidence="6">
    <location>
        <position position="230"/>
    </location>
    <ligand>
        <name>FMN</name>
        <dbReference type="ChEBI" id="CHEBI:58210"/>
    </ligand>
</feature>
<evidence type="ECO:0000313" key="8">
    <source>
        <dbReference type="EMBL" id="RVT91612.1"/>
    </source>
</evidence>
<dbReference type="SUPFAM" id="SSF51679">
    <property type="entry name" value="Bacterial luciferase-like"/>
    <property type="match status" value="1"/>
</dbReference>
<evidence type="ECO:0000256" key="6">
    <source>
        <dbReference type="PIRSR" id="PIRSR000337-1"/>
    </source>
</evidence>
<comment type="similarity">
    <text evidence="5">Belongs to the NtaA/SnaA/DszA monooxygenase family.</text>
</comment>
<dbReference type="CDD" id="cd01095">
    <property type="entry name" value="Nitrilotriacetate_monoxgenase"/>
    <property type="match status" value="1"/>
</dbReference>
<dbReference type="NCBIfam" id="TIGR03860">
    <property type="entry name" value="FMN_nitrolo"/>
    <property type="match status" value="1"/>
</dbReference>
<keyword evidence="4" id="KW-0503">Monooxygenase</keyword>
<dbReference type="PANTHER" id="PTHR30011:SF16">
    <property type="entry name" value="C2H2 FINGER DOMAIN TRANSCRIPTION FACTOR (EUROFUNG)-RELATED"/>
    <property type="match status" value="1"/>
</dbReference>
<keyword evidence="2 6" id="KW-0288">FMN</keyword>
<comment type="caution">
    <text evidence="8">The sequence shown here is derived from an EMBL/GenBank/DDBJ whole genome shotgun (WGS) entry which is preliminary data.</text>
</comment>
<dbReference type="PIRSF" id="PIRSF000337">
    <property type="entry name" value="NTA_MOA"/>
    <property type="match status" value="1"/>
</dbReference>
<dbReference type="InterPro" id="IPR051260">
    <property type="entry name" value="Diverse_substr_monoxygenases"/>
</dbReference>
<keyword evidence="3" id="KW-0560">Oxidoreductase</keyword>
<sequence length="431" mass="47735">MPVNRRMRLVAYLKTGPTANHGGGWRHPAARLDDIFTPERYEETARMLEAARFDAAFFADTLGVPDIHKGGFETYLGLGGQITYLEPLTVLPFMMRVTRHLGLGTTLSTSFYPPYILARLLGSMDVLSGGRMCWNIVTSATDFEARNFGSERLPPKEERYDMADEVLEACLALWHGWDADAMVMNKETGQFVDASKVRYADYQGKYVSTKGPLGVPRSPQDHPVFMQAGSSPRGREFAARWAELIFSTPAFKDASQDYYTDIKTRMVAKGRDPESCAILPSLAVVVGETESIAQEKLEYLHSLLNPDLQQASISNTVGIDLSKPLPDDDTSGARGIQGSLDRVVLKAKREGISLAEAAKKPRSVMVGTPESIADQMEDWFVNRACDGFVVWPTTSPGMFEDFCRMVVPVLQKRGLVQKEYGGGTLRENLGR</sequence>
<keyword evidence="1 6" id="KW-0285">Flavoprotein</keyword>
<evidence type="ECO:0000313" key="9">
    <source>
        <dbReference type="Proteomes" id="UP000282957"/>
    </source>
</evidence>
<protein>
    <submittedName>
        <fullName evidence="8">LLM class flavin-dependent oxidoreductase</fullName>
    </submittedName>
</protein>
<evidence type="ECO:0000256" key="4">
    <source>
        <dbReference type="ARBA" id="ARBA00023033"/>
    </source>
</evidence>
<gene>
    <name evidence="8" type="ORF">EOD42_21860</name>
</gene>
<dbReference type="Proteomes" id="UP000282957">
    <property type="component" value="Unassembled WGS sequence"/>
</dbReference>
<feature type="binding site" evidence="6">
    <location>
        <position position="106"/>
    </location>
    <ligand>
        <name>FMN</name>
        <dbReference type="ChEBI" id="CHEBI:58210"/>
    </ligand>
</feature>
<dbReference type="Gene3D" id="3.20.20.30">
    <property type="entry name" value="Luciferase-like domain"/>
    <property type="match status" value="1"/>
</dbReference>
<proteinExistence type="inferred from homology"/>
<organism evidence="8 9">
    <name type="scientific">Rhodovarius crocodyli</name>
    <dbReference type="NCBI Taxonomy" id="1979269"/>
    <lineage>
        <taxon>Bacteria</taxon>
        <taxon>Pseudomonadati</taxon>
        <taxon>Pseudomonadota</taxon>
        <taxon>Alphaproteobacteria</taxon>
        <taxon>Acetobacterales</taxon>
        <taxon>Roseomonadaceae</taxon>
        <taxon>Rhodovarius</taxon>
    </lineage>
</organism>
<dbReference type="GO" id="GO:0016705">
    <property type="term" value="F:oxidoreductase activity, acting on paired donors, with incorporation or reduction of molecular oxygen"/>
    <property type="evidence" value="ECO:0007669"/>
    <property type="project" value="InterPro"/>
</dbReference>
<feature type="binding site" evidence="6">
    <location>
        <position position="60"/>
    </location>
    <ligand>
        <name>FMN</name>
        <dbReference type="ChEBI" id="CHEBI:58210"/>
    </ligand>
</feature>
<dbReference type="Pfam" id="PF00296">
    <property type="entry name" value="Bac_luciferase"/>
    <property type="match status" value="1"/>
</dbReference>
<dbReference type="InterPro" id="IPR011251">
    <property type="entry name" value="Luciferase-like_dom"/>
</dbReference>
<evidence type="ECO:0000256" key="5">
    <source>
        <dbReference type="ARBA" id="ARBA00033748"/>
    </source>
</evidence>
<dbReference type="InterPro" id="IPR016215">
    <property type="entry name" value="NTA_MOA"/>
</dbReference>
<dbReference type="GO" id="GO:0004497">
    <property type="term" value="F:monooxygenase activity"/>
    <property type="evidence" value="ECO:0007669"/>
    <property type="project" value="UniProtKB-KW"/>
</dbReference>
<evidence type="ECO:0000256" key="2">
    <source>
        <dbReference type="ARBA" id="ARBA00022643"/>
    </source>
</evidence>
<evidence type="ECO:0000256" key="1">
    <source>
        <dbReference type="ARBA" id="ARBA00022630"/>
    </source>
</evidence>
<evidence type="ECO:0000256" key="3">
    <source>
        <dbReference type="ARBA" id="ARBA00023002"/>
    </source>
</evidence>
<accession>A0A437M1Y3</accession>
<dbReference type="OrthoDB" id="6752030at2"/>
<feature type="domain" description="Luciferase-like" evidence="7">
    <location>
        <begin position="24"/>
        <end position="380"/>
    </location>
</feature>
<dbReference type="EMBL" id="SACL01000010">
    <property type="protein sequence ID" value="RVT91612.1"/>
    <property type="molecule type" value="Genomic_DNA"/>
</dbReference>
<feature type="binding site" evidence="6">
    <location>
        <position position="160"/>
    </location>
    <ligand>
        <name>FMN</name>
        <dbReference type="ChEBI" id="CHEBI:58210"/>
    </ligand>
</feature>